<dbReference type="PANTHER" id="PTHR37299:SF1">
    <property type="entry name" value="STAGE 0 SPORULATION PROTEIN A HOMOLOG"/>
    <property type="match status" value="1"/>
</dbReference>
<dbReference type="PROSITE" id="PS50110">
    <property type="entry name" value="RESPONSE_REGULATORY"/>
    <property type="match status" value="1"/>
</dbReference>
<evidence type="ECO:0000313" key="4">
    <source>
        <dbReference type="EMBL" id="MBS9525960.1"/>
    </source>
</evidence>
<dbReference type="GO" id="GO:0000156">
    <property type="term" value="F:phosphorelay response regulator activity"/>
    <property type="evidence" value="ECO:0007669"/>
    <property type="project" value="InterPro"/>
</dbReference>
<dbReference type="EMBL" id="JAHCMY010000027">
    <property type="protein sequence ID" value="MBS9525960.1"/>
    <property type="molecule type" value="Genomic_DNA"/>
</dbReference>
<comment type="caution">
    <text evidence="4">The sequence shown here is derived from an EMBL/GenBank/DDBJ whole genome shotgun (WGS) entry which is preliminary data.</text>
</comment>
<reference evidence="4 5" key="1">
    <citation type="submission" date="2021-05" db="EMBL/GenBank/DDBJ databases">
        <authorList>
            <person name="Zhang Z.D."/>
            <person name="Osman G."/>
        </authorList>
    </citation>
    <scope>NUCLEOTIDE SEQUENCE [LARGE SCALE GENOMIC DNA]</scope>
    <source>
        <strain evidence="4 5">KCTC 32217</strain>
    </source>
</reference>
<dbReference type="Proteomes" id="UP001319104">
    <property type="component" value="Unassembled WGS sequence"/>
</dbReference>
<dbReference type="SUPFAM" id="SSF52172">
    <property type="entry name" value="CheY-like"/>
    <property type="match status" value="1"/>
</dbReference>
<dbReference type="Pfam" id="PF00072">
    <property type="entry name" value="Response_reg"/>
    <property type="match status" value="1"/>
</dbReference>
<evidence type="ECO:0000259" key="3">
    <source>
        <dbReference type="PROSITE" id="PS50930"/>
    </source>
</evidence>
<name>A0AAP2CNS7_9BACT</name>
<gene>
    <name evidence="4" type="ORF">KI659_18210</name>
</gene>
<organism evidence="4 5">
    <name type="scientific">Litoribacter ruber</name>
    <dbReference type="NCBI Taxonomy" id="702568"/>
    <lineage>
        <taxon>Bacteria</taxon>
        <taxon>Pseudomonadati</taxon>
        <taxon>Bacteroidota</taxon>
        <taxon>Cytophagia</taxon>
        <taxon>Cytophagales</taxon>
        <taxon>Cyclobacteriaceae</taxon>
        <taxon>Litoribacter</taxon>
    </lineage>
</organism>
<accession>A0AAP2CNS7</accession>
<dbReference type="InterPro" id="IPR001789">
    <property type="entry name" value="Sig_transdc_resp-reg_receiver"/>
</dbReference>
<feature type="domain" description="HTH LytTR-type" evidence="3">
    <location>
        <begin position="148"/>
        <end position="217"/>
    </location>
</feature>
<dbReference type="InterPro" id="IPR011006">
    <property type="entry name" value="CheY-like_superfamily"/>
</dbReference>
<dbReference type="GO" id="GO:0003677">
    <property type="term" value="F:DNA binding"/>
    <property type="evidence" value="ECO:0007669"/>
    <property type="project" value="InterPro"/>
</dbReference>
<protein>
    <submittedName>
        <fullName evidence="4">Response regulator transcription factor</fullName>
    </submittedName>
</protein>
<dbReference type="Gene3D" id="3.40.50.2300">
    <property type="match status" value="1"/>
</dbReference>
<dbReference type="PROSITE" id="PS50930">
    <property type="entry name" value="HTH_LYTTR"/>
    <property type="match status" value="1"/>
</dbReference>
<evidence type="ECO:0000259" key="2">
    <source>
        <dbReference type="PROSITE" id="PS50110"/>
    </source>
</evidence>
<dbReference type="Pfam" id="PF04397">
    <property type="entry name" value="LytTR"/>
    <property type="match status" value="1"/>
</dbReference>
<dbReference type="AlphaFoldDB" id="A0AAP2CNS7"/>
<feature type="modified residue" description="4-aspartylphosphate" evidence="1">
    <location>
        <position position="57"/>
    </location>
</feature>
<dbReference type="PANTHER" id="PTHR37299">
    <property type="entry name" value="TRANSCRIPTIONAL REGULATOR-RELATED"/>
    <property type="match status" value="1"/>
</dbReference>
<dbReference type="RefSeq" id="WP_213946820.1">
    <property type="nucleotide sequence ID" value="NZ_JAHCMY010000027.1"/>
</dbReference>
<keyword evidence="1" id="KW-0597">Phosphoprotein</keyword>
<evidence type="ECO:0000256" key="1">
    <source>
        <dbReference type="PROSITE-ProRule" id="PRU00169"/>
    </source>
</evidence>
<dbReference type="InterPro" id="IPR007492">
    <property type="entry name" value="LytTR_DNA-bd_dom"/>
</dbReference>
<dbReference type="Gene3D" id="2.40.50.1020">
    <property type="entry name" value="LytTr DNA-binding domain"/>
    <property type="match status" value="1"/>
</dbReference>
<proteinExistence type="predicted"/>
<feature type="domain" description="Response regulatory" evidence="2">
    <location>
        <begin position="6"/>
        <end position="118"/>
    </location>
</feature>
<evidence type="ECO:0000313" key="5">
    <source>
        <dbReference type="Proteomes" id="UP001319104"/>
    </source>
</evidence>
<dbReference type="SMART" id="SM00850">
    <property type="entry name" value="LytTR"/>
    <property type="match status" value="1"/>
</dbReference>
<dbReference type="SMART" id="SM00448">
    <property type="entry name" value="REC"/>
    <property type="match status" value="1"/>
</dbReference>
<dbReference type="InterPro" id="IPR046947">
    <property type="entry name" value="LytR-like"/>
</dbReference>
<keyword evidence="5" id="KW-1185">Reference proteome</keyword>
<sequence>MEKLMKVGIVDDEIGSLELLETLVGRLPYFSVCLSSTDPVASLSQIQKATPDIMVLDVQMAGLDGLAFASELQAMHIPVILVSGKKLEAQDPFDLEVVDFVAKPVKIGRLTKALQKAKEWVDLRQLKETTATRVKPNQDEFLMVRHFKYKGFTKLNVSQIDFIVGAGDRPEIMVENEKYYSDKSLNLLEEELRNYHFIRIHKSYLVNLRKIQSVDQEHVYFQQSYYDKIPIGRTYKEGFLEYFRERYVY</sequence>